<evidence type="ECO:0000259" key="2">
    <source>
        <dbReference type="Pfam" id="PF00085"/>
    </source>
</evidence>
<dbReference type="EMBL" id="MN740006">
    <property type="protein sequence ID" value="QHT83083.1"/>
    <property type="molecule type" value="Genomic_DNA"/>
</dbReference>
<dbReference type="CDD" id="cd02961">
    <property type="entry name" value="PDI_a_family"/>
    <property type="match status" value="1"/>
</dbReference>
<feature type="compositionally biased region" description="Basic residues" evidence="1">
    <location>
        <begin position="122"/>
        <end position="143"/>
    </location>
</feature>
<protein>
    <recommendedName>
        <fullName evidence="2">Thioredoxin domain-containing protein</fullName>
    </recommendedName>
</protein>
<evidence type="ECO:0000256" key="1">
    <source>
        <dbReference type="SAM" id="MobiDB-lite"/>
    </source>
</evidence>
<accession>A0A6C0HT58</accession>
<sequence>MINIERPNVSKVMEIDDKNISQLKKMLQEGKTCYLLLYADGCVHCDNFKPIWGELSDEMANELTMINAVIAQIENSNMKKMKGNKYFENVRAFPTIRKITKNRISDYTDVREKKNLKHWMRNKQGGSRKHRKKRGRKTKRVYRKTPYPF</sequence>
<dbReference type="InterPro" id="IPR036249">
    <property type="entry name" value="Thioredoxin-like_sf"/>
</dbReference>
<feature type="region of interest" description="Disordered" evidence="1">
    <location>
        <begin position="122"/>
        <end position="149"/>
    </location>
</feature>
<dbReference type="InterPro" id="IPR013766">
    <property type="entry name" value="Thioredoxin_domain"/>
</dbReference>
<dbReference type="Gene3D" id="3.40.30.10">
    <property type="entry name" value="Glutaredoxin"/>
    <property type="match status" value="1"/>
</dbReference>
<evidence type="ECO:0000313" key="3">
    <source>
        <dbReference type="EMBL" id="QHT83083.1"/>
    </source>
</evidence>
<dbReference type="SUPFAM" id="SSF52833">
    <property type="entry name" value="Thioredoxin-like"/>
    <property type="match status" value="1"/>
</dbReference>
<feature type="domain" description="Thioredoxin" evidence="2">
    <location>
        <begin position="24"/>
        <end position="121"/>
    </location>
</feature>
<reference evidence="3" key="1">
    <citation type="journal article" date="2020" name="Nature">
        <title>Giant virus diversity and host interactions through global metagenomics.</title>
        <authorList>
            <person name="Schulz F."/>
            <person name="Roux S."/>
            <person name="Paez-Espino D."/>
            <person name="Jungbluth S."/>
            <person name="Walsh D.A."/>
            <person name="Denef V.J."/>
            <person name="McMahon K.D."/>
            <person name="Konstantinidis K.T."/>
            <person name="Eloe-Fadrosh E.A."/>
            <person name="Kyrpides N.C."/>
            <person name="Woyke T."/>
        </authorList>
    </citation>
    <scope>NUCLEOTIDE SEQUENCE</scope>
    <source>
        <strain evidence="3">GVMAG-M-3300023184-167</strain>
    </source>
</reference>
<dbReference type="Pfam" id="PF00085">
    <property type="entry name" value="Thioredoxin"/>
    <property type="match status" value="1"/>
</dbReference>
<proteinExistence type="predicted"/>
<organism evidence="3">
    <name type="scientific">viral metagenome</name>
    <dbReference type="NCBI Taxonomy" id="1070528"/>
    <lineage>
        <taxon>unclassified sequences</taxon>
        <taxon>metagenomes</taxon>
        <taxon>organismal metagenomes</taxon>
    </lineage>
</organism>
<name>A0A6C0HT58_9ZZZZ</name>
<dbReference type="AlphaFoldDB" id="A0A6C0HT58"/>